<dbReference type="AlphaFoldDB" id="A0A9J5YKV0"/>
<evidence type="ECO:0000313" key="1">
    <source>
        <dbReference type="EMBL" id="KAG5599582.1"/>
    </source>
</evidence>
<protein>
    <submittedName>
        <fullName evidence="1">Uncharacterized protein</fullName>
    </submittedName>
</protein>
<sequence>MRRLLLFILFPSRINTLKLSARFRPPNVLGNSPNALVKPQAFFFVFSAILFLFANKLKIGSSERDVSNSATQDSIMNAHTSLNLLMQRSNVHSKFQVVTHHYQRISSS</sequence>
<comment type="caution">
    <text evidence="1">The sequence shown here is derived from an EMBL/GenBank/DDBJ whole genome shotgun (WGS) entry which is preliminary data.</text>
</comment>
<keyword evidence="2" id="KW-1185">Reference proteome</keyword>
<organism evidence="1 2">
    <name type="scientific">Solanum commersonii</name>
    <name type="common">Commerson's wild potato</name>
    <name type="synonym">Commerson's nightshade</name>
    <dbReference type="NCBI Taxonomy" id="4109"/>
    <lineage>
        <taxon>Eukaryota</taxon>
        <taxon>Viridiplantae</taxon>
        <taxon>Streptophyta</taxon>
        <taxon>Embryophyta</taxon>
        <taxon>Tracheophyta</taxon>
        <taxon>Spermatophyta</taxon>
        <taxon>Magnoliopsida</taxon>
        <taxon>eudicotyledons</taxon>
        <taxon>Gunneridae</taxon>
        <taxon>Pentapetalae</taxon>
        <taxon>asterids</taxon>
        <taxon>lamiids</taxon>
        <taxon>Solanales</taxon>
        <taxon>Solanaceae</taxon>
        <taxon>Solanoideae</taxon>
        <taxon>Solaneae</taxon>
        <taxon>Solanum</taxon>
    </lineage>
</organism>
<name>A0A9J5YKV0_SOLCO</name>
<dbReference type="Proteomes" id="UP000824120">
    <property type="component" value="Chromosome 6"/>
</dbReference>
<evidence type="ECO:0000313" key="2">
    <source>
        <dbReference type="Proteomes" id="UP000824120"/>
    </source>
</evidence>
<accession>A0A9J5YKV0</accession>
<gene>
    <name evidence="1" type="ORF">H5410_030952</name>
</gene>
<proteinExistence type="predicted"/>
<reference evidence="1 2" key="1">
    <citation type="submission" date="2020-09" db="EMBL/GenBank/DDBJ databases">
        <title>De no assembly of potato wild relative species, Solanum commersonii.</title>
        <authorList>
            <person name="Cho K."/>
        </authorList>
    </citation>
    <scope>NUCLEOTIDE SEQUENCE [LARGE SCALE GENOMIC DNA]</scope>
    <source>
        <strain evidence="1">LZ3.2</strain>
        <tissue evidence="1">Leaf</tissue>
    </source>
</reference>
<dbReference type="EMBL" id="JACXVP010000006">
    <property type="protein sequence ID" value="KAG5599582.1"/>
    <property type="molecule type" value="Genomic_DNA"/>
</dbReference>